<dbReference type="InterPro" id="IPR038459">
    <property type="entry name" value="MT_TRM10-typ_sf"/>
</dbReference>
<gene>
    <name evidence="6" type="ORF">CDAUBV1_LOCUS1661</name>
</gene>
<comment type="caution">
    <text evidence="6">The sequence shown here is derived from an EMBL/GenBank/DDBJ whole genome shotgun (WGS) entry which is preliminary data.</text>
</comment>
<reference evidence="6" key="1">
    <citation type="submission" date="2024-06" db="EMBL/GenBank/DDBJ databases">
        <authorList>
            <person name="Liu X."/>
            <person name="Lenzi L."/>
            <person name="Haldenby T S."/>
            <person name="Uol C."/>
        </authorList>
    </citation>
    <scope>NUCLEOTIDE SEQUENCE</scope>
</reference>
<evidence type="ECO:0000313" key="6">
    <source>
        <dbReference type="EMBL" id="CAL5130241.1"/>
    </source>
</evidence>
<accession>A0AAV2T1M5</accession>
<evidence type="ECO:0000256" key="4">
    <source>
        <dbReference type="SAM" id="Coils"/>
    </source>
</evidence>
<dbReference type="Gene3D" id="3.40.1280.30">
    <property type="match status" value="1"/>
</dbReference>
<dbReference type="PROSITE" id="PS51675">
    <property type="entry name" value="SAM_MT_TRM10"/>
    <property type="match status" value="1"/>
</dbReference>
<name>A0AAV2T1M5_CALDB</name>
<protein>
    <recommendedName>
        <fullName evidence="5">SAM-dependent MTase TRM10-type domain-containing protein</fullName>
    </recommendedName>
</protein>
<dbReference type="GO" id="GO:0008168">
    <property type="term" value="F:methyltransferase activity"/>
    <property type="evidence" value="ECO:0007669"/>
    <property type="project" value="UniProtKB-KW"/>
</dbReference>
<dbReference type="GO" id="GO:0005654">
    <property type="term" value="C:nucleoplasm"/>
    <property type="evidence" value="ECO:0007669"/>
    <property type="project" value="TreeGrafter"/>
</dbReference>
<dbReference type="GO" id="GO:0000049">
    <property type="term" value="F:tRNA binding"/>
    <property type="evidence" value="ECO:0007669"/>
    <property type="project" value="TreeGrafter"/>
</dbReference>
<dbReference type="PANTHER" id="PTHR13563:SF19">
    <property type="entry name" value="TRNA METHYLTRANSFERASE 10 HOMOLOG B"/>
    <property type="match status" value="1"/>
</dbReference>
<evidence type="ECO:0000256" key="2">
    <source>
        <dbReference type="ARBA" id="ARBA00022679"/>
    </source>
</evidence>
<dbReference type="Proteomes" id="UP001497525">
    <property type="component" value="Unassembled WGS sequence"/>
</dbReference>
<proteinExistence type="predicted"/>
<feature type="coiled-coil region" evidence="4">
    <location>
        <begin position="14"/>
        <end position="48"/>
    </location>
</feature>
<sequence>MIGGTEGCSRSTKRYLLRRKKKKEKRKAEKLRKRVSSLRKALQSVQEGNFVSRRVLKQLTRDKLRRGLEQGVIICFDCSYESLMSPKECGKFAQQFCRAYGANRSSATPASLHLVSCSPGGPLLNACKAKCDGFERYTIVMHNTSALEAFGSEKDIVYLSPDAEQPLLSVDKSVVYVVGCLVDEHLLKGKSLAEATRHGCKALRLPLQEYAATRHMQVVNPVLAINQVVEVLLGYIQMANNWEEVIHSAVPSRLFRAKS</sequence>
<evidence type="ECO:0000259" key="5">
    <source>
        <dbReference type="PROSITE" id="PS51675"/>
    </source>
</evidence>
<evidence type="ECO:0000313" key="7">
    <source>
        <dbReference type="Proteomes" id="UP001497525"/>
    </source>
</evidence>
<keyword evidence="2" id="KW-0808">Transferase</keyword>
<dbReference type="InterPro" id="IPR028564">
    <property type="entry name" value="MT_TRM10-typ"/>
</dbReference>
<evidence type="ECO:0000256" key="3">
    <source>
        <dbReference type="ARBA" id="ARBA00022691"/>
    </source>
</evidence>
<dbReference type="EMBL" id="CAXLJL010000058">
    <property type="protein sequence ID" value="CAL5130241.1"/>
    <property type="molecule type" value="Genomic_DNA"/>
</dbReference>
<dbReference type="PANTHER" id="PTHR13563">
    <property type="entry name" value="TRNA (GUANINE-9-) METHYLTRANSFERASE"/>
    <property type="match status" value="1"/>
</dbReference>
<dbReference type="InterPro" id="IPR007356">
    <property type="entry name" value="tRNA_m1G_MeTrfase_euk"/>
</dbReference>
<feature type="domain" description="SAM-dependent MTase TRM10-type" evidence="5">
    <location>
        <begin position="60"/>
        <end position="257"/>
    </location>
</feature>
<organism evidence="6 7">
    <name type="scientific">Calicophoron daubneyi</name>
    <name type="common">Rumen fluke</name>
    <name type="synonym">Paramphistomum daubneyi</name>
    <dbReference type="NCBI Taxonomy" id="300641"/>
    <lineage>
        <taxon>Eukaryota</taxon>
        <taxon>Metazoa</taxon>
        <taxon>Spiralia</taxon>
        <taxon>Lophotrochozoa</taxon>
        <taxon>Platyhelminthes</taxon>
        <taxon>Trematoda</taxon>
        <taxon>Digenea</taxon>
        <taxon>Plagiorchiida</taxon>
        <taxon>Pronocephalata</taxon>
        <taxon>Paramphistomoidea</taxon>
        <taxon>Paramphistomidae</taxon>
        <taxon>Calicophoron</taxon>
    </lineage>
</organism>
<dbReference type="GO" id="GO:0002939">
    <property type="term" value="P:tRNA N1-guanine methylation"/>
    <property type="evidence" value="ECO:0007669"/>
    <property type="project" value="TreeGrafter"/>
</dbReference>
<evidence type="ECO:0000256" key="1">
    <source>
        <dbReference type="ARBA" id="ARBA00022603"/>
    </source>
</evidence>
<keyword evidence="4" id="KW-0175">Coiled coil</keyword>
<keyword evidence="1" id="KW-0489">Methyltransferase</keyword>
<dbReference type="AlphaFoldDB" id="A0AAV2T1M5"/>
<keyword evidence="3" id="KW-0949">S-adenosyl-L-methionine</keyword>